<dbReference type="Proteomes" id="UP000316316">
    <property type="component" value="Unassembled WGS sequence"/>
</dbReference>
<protein>
    <submittedName>
        <fullName evidence="2">Phage major tail protein, TP901-1 family</fullName>
    </submittedName>
</protein>
<gene>
    <name evidence="2" type="ORF">AUF17_04130</name>
</gene>
<dbReference type="Pfam" id="PF06199">
    <property type="entry name" value="Phage_tail_2"/>
    <property type="match status" value="1"/>
</dbReference>
<evidence type="ECO:0000313" key="2">
    <source>
        <dbReference type="EMBL" id="TRZ33308.1"/>
    </source>
</evidence>
<dbReference type="AlphaFoldDB" id="A0A8B5VY31"/>
<accession>A0A8B5VY31</accession>
<comment type="caution">
    <text evidence="2">The sequence shown here is derived from an EMBL/GenBank/DDBJ whole genome shotgun (WGS) entry which is preliminary data.</text>
</comment>
<evidence type="ECO:0000256" key="1">
    <source>
        <dbReference type="SAM" id="MobiDB-lite"/>
    </source>
</evidence>
<organism evidence="2 3">
    <name type="scientific">Enterococcus avium</name>
    <name type="common">Streptococcus avium</name>
    <dbReference type="NCBI Taxonomy" id="33945"/>
    <lineage>
        <taxon>Bacteria</taxon>
        <taxon>Bacillati</taxon>
        <taxon>Bacillota</taxon>
        <taxon>Bacilli</taxon>
        <taxon>Lactobacillales</taxon>
        <taxon>Enterococcaceae</taxon>
        <taxon>Enterococcus</taxon>
    </lineage>
</organism>
<dbReference type="PRINTS" id="PR01998">
    <property type="entry name" value="MTP2STAPHYLO"/>
</dbReference>
<dbReference type="NCBIfam" id="TIGR02126">
    <property type="entry name" value="phgtail_TP901_1"/>
    <property type="match status" value="1"/>
</dbReference>
<dbReference type="InterPro" id="IPR011855">
    <property type="entry name" value="Phgtail_TP901_1"/>
</dbReference>
<dbReference type="RefSeq" id="WP_144324632.1">
    <property type="nucleotide sequence ID" value="NZ_PDXQ01000001.1"/>
</dbReference>
<proteinExistence type="predicted"/>
<sequence length="169" mass="18549">MGAIQGKDKLLLVRRLDEADSVAATKPLYQIEHKWEYSRDSKSQQTKDGAVPTSGGLEVSLSLKGLASRDDENEYMLSAVEDGATVEFWDVDLKGVQKEGKYPARYARGKVGKWSVPSNVEDLDEIETEATIEGKPVKGYATVSDKVIEEAQYAFRDTTPGSEEESGQG</sequence>
<evidence type="ECO:0000313" key="3">
    <source>
        <dbReference type="Proteomes" id="UP000316316"/>
    </source>
</evidence>
<reference evidence="2 3" key="1">
    <citation type="submission" date="2017-10" db="EMBL/GenBank/DDBJ databases">
        <title>FDA dAtabase for Regulatory Grade micrObial Sequences (FDA-ARGOS): Supporting development and validation of Infectious Disease Dx tests.</title>
        <authorList>
            <person name="Campos J."/>
            <person name="Goldberg B."/>
            <person name="Tallon L.J."/>
            <person name="Sadzewicz L."/>
            <person name="Sengamalay N."/>
            <person name="Ott S."/>
            <person name="Godinez A."/>
            <person name="Nagaraj S."/>
            <person name="Vyas G."/>
            <person name="Aluvathingal J."/>
            <person name="Nadendla S."/>
            <person name="Geyer C."/>
            <person name="Nandy P."/>
            <person name="Hobson J."/>
            <person name="Sichtig H."/>
        </authorList>
    </citation>
    <scope>NUCLEOTIDE SEQUENCE [LARGE SCALE GENOMIC DNA]</scope>
    <source>
        <strain evidence="2 3">FDAARGOS_185</strain>
    </source>
</reference>
<dbReference type="InterPro" id="IPR022345">
    <property type="entry name" value="Phage_69_Orf23_MTP"/>
</dbReference>
<dbReference type="PRINTS" id="PR01997">
    <property type="entry name" value="MTP2FAMILY"/>
</dbReference>
<dbReference type="EMBL" id="PDXQ01000001">
    <property type="protein sequence ID" value="TRZ33308.1"/>
    <property type="molecule type" value="Genomic_DNA"/>
</dbReference>
<name>A0A8B5VY31_ENTAV</name>
<feature type="region of interest" description="Disordered" evidence="1">
    <location>
        <begin position="37"/>
        <end position="56"/>
    </location>
</feature>